<evidence type="ECO:0000256" key="5">
    <source>
        <dbReference type="ARBA" id="ARBA00022679"/>
    </source>
</evidence>
<dbReference type="GO" id="GO:0003676">
    <property type="term" value="F:nucleic acid binding"/>
    <property type="evidence" value="ECO:0007669"/>
    <property type="project" value="InterPro"/>
</dbReference>
<evidence type="ECO:0000256" key="4">
    <source>
        <dbReference type="ARBA" id="ARBA00012483"/>
    </source>
</evidence>
<feature type="compositionally biased region" description="Low complexity" evidence="12">
    <location>
        <begin position="107"/>
        <end position="120"/>
    </location>
</feature>
<evidence type="ECO:0000256" key="6">
    <source>
        <dbReference type="ARBA" id="ARBA00022723"/>
    </source>
</evidence>
<evidence type="ECO:0000256" key="9">
    <source>
        <dbReference type="ARBA" id="ARBA00022833"/>
    </source>
</evidence>
<feature type="compositionally biased region" description="Basic and acidic residues" evidence="12">
    <location>
        <begin position="32"/>
        <end position="55"/>
    </location>
</feature>
<dbReference type="Gene3D" id="3.30.70.330">
    <property type="match status" value="1"/>
</dbReference>
<dbReference type="Proteomes" id="UP001187315">
    <property type="component" value="Unassembled WGS sequence"/>
</dbReference>
<dbReference type="SMART" id="SM00184">
    <property type="entry name" value="RING"/>
    <property type="match status" value="1"/>
</dbReference>
<protein>
    <recommendedName>
        <fullName evidence="4">RING-type E3 ubiquitin transferase</fullName>
        <ecNumber evidence="4">2.3.2.27</ecNumber>
    </recommendedName>
</protein>
<reference evidence="14" key="1">
    <citation type="submission" date="2023-08" db="EMBL/GenBank/DDBJ databases">
        <title>Pelteobagrus vachellii genome.</title>
        <authorList>
            <person name="Liu H."/>
        </authorList>
    </citation>
    <scope>NUCLEOTIDE SEQUENCE</scope>
    <source>
        <strain evidence="14">PRFRI_2022a</strain>
        <tissue evidence="14">Muscle</tissue>
    </source>
</reference>
<keyword evidence="10" id="KW-0539">Nucleus</keyword>
<evidence type="ECO:0000256" key="3">
    <source>
        <dbReference type="ARBA" id="ARBA00007622"/>
    </source>
</evidence>
<evidence type="ECO:0000256" key="11">
    <source>
        <dbReference type="PROSITE-ProRule" id="PRU00175"/>
    </source>
</evidence>
<dbReference type="PANTHER" id="PTHR22937">
    <property type="entry name" value="E3 UBIQUITIN-PROTEIN LIGASE RNF165"/>
    <property type="match status" value="1"/>
</dbReference>
<feature type="compositionally biased region" description="Basic and acidic residues" evidence="12">
    <location>
        <begin position="65"/>
        <end position="106"/>
    </location>
</feature>
<dbReference type="SUPFAM" id="SSF54928">
    <property type="entry name" value="RNA-binding domain, RBD"/>
    <property type="match status" value="1"/>
</dbReference>
<feature type="region of interest" description="Disordered" evidence="12">
    <location>
        <begin position="1"/>
        <end position="142"/>
    </location>
</feature>
<evidence type="ECO:0000256" key="10">
    <source>
        <dbReference type="ARBA" id="ARBA00023242"/>
    </source>
</evidence>
<dbReference type="InterPro" id="IPR001841">
    <property type="entry name" value="Znf_RING"/>
</dbReference>
<dbReference type="InterPro" id="IPR013083">
    <property type="entry name" value="Znf_RING/FYVE/PHD"/>
</dbReference>
<comment type="catalytic activity">
    <reaction evidence="1">
        <text>S-ubiquitinyl-[E2 ubiquitin-conjugating enzyme]-L-cysteine + [acceptor protein]-L-lysine = [E2 ubiquitin-conjugating enzyme]-L-cysteine + N(6)-ubiquitinyl-[acceptor protein]-L-lysine.</text>
        <dbReference type="EC" id="2.3.2.27"/>
    </reaction>
</comment>
<keyword evidence="7 11" id="KW-0863">Zinc-finger</keyword>
<keyword evidence="5" id="KW-0808">Transferase</keyword>
<organism evidence="14 15">
    <name type="scientific">Tachysurus vachellii</name>
    <name type="common">Darkbarbel catfish</name>
    <name type="synonym">Pelteobagrus vachellii</name>
    <dbReference type="NCBI Taxonomy" id="175792"/>
    <lineage>
        <taxon>Eukaryota</taxon>
        <taxon>Metazoa</taxon>
        <taxon>Chordata</taxon>
        <taxon>Craniata</taxon>
        <taxon>Vertebrata</taxon>
        <taxon>Euteleostomi</taxon>
        <taxon>Actinopterygii</taxon>
        <taxon>Neopterygii</taxon>
        <taxon>Teleostei</taxon>
        <taxon>Ostariophysi</taxon>
        <taxon>Siluriformes</taxon>
        <taxon>Bagridae</taxon>
        <taxon>Tachysurus</taxon>
    </lineage>
</organism>
<feature type="compositionally biased region" description="Basic and acidic residues" evidence="12">
    <location>
        <begin position="121"/>
        <end position="135"/>
    </location>
</feature>
<feature type="region of interest" description="Disordered" evidence="12">
    <location>
        <begin position="171"/>
        <end position="260"/>
    </location>
</feature>
<dbReference type="Gene3D" id="3.30.40.10">
    <property type="entry name" value="Zinc/RING finger domain, C3HC4 (zinc finger)"/>
    <property type="match status" value="1"/>
</dbReference>
<evidence type="ECO:0000256" key="1">
    <source>
        <dbReference type="ARBA" id="ARBA00000900"/>
    </source>
</evidence>
<keyword evidence="6" id="KW-0479">Metal-binding</keyword>
<keyword evidence="15" id="KW-1185">Reference proteome</keyword>
<feature type="compositionally biased region" description="Pro residues" evidence="12">
    <location>
        <begin position="212"/>
        <end position="222"/>
    </location>
</feature>
<evidence type="ECO:0000256" key="12">
    <source>
        <dbReference type="SAM" id="MobiDB-lite"/>
    </source>
</evidence>
<dbReference type="InterPro" id="IPR035979">
    <property type="entry name" value="RBD_domain_sf"/>
</dbReference>
<dbReference type="Pfam" id="PF13639">
    <property type="entry name" value="zf-RING_2"/>
    <property type="match status" value="1"/>
</dbReference>
<evidence type="ECO:0000313" key="15">
    <source>
        <dbReference type="Proteomes" id="UP001187315"/>
    </source>
</evidence>
<dbReference type="EMBL" id="JAVHJS010000023">
    <property type="protein sequence ID" value="KAK2819728.1"/>
    <property type="molecule type" value="Genomic_DNA"/>
</dbReference>
<evidence type="ECO:0000256" key="2">
    <source>
        <dbReference type="ARBA" id="ARBA00004123"/>
    </source>
</evidence>
<name>A0AA88IT51_TACVA</name>
<evidence type="ECO:0000256" key="7">
    <source>
        <dbReference type="ARBA" id="ARBA00022771"/>
    </source>
</evidence>
<keyword evidence="8" id="KW-0833">Ubl conjugation pathway</keyword>
<proteinExistence type="inferred from homology"/>
<keyword evidence="9" id="KW-0862">Zinc</keyword>
<comment type="caution">
    <text evidence="14">The sequence shown here is derived from an EMBL/GenBank/DDBJ whole genome shotgun (WGS) entry which is preliminary data.</text>
</comment>
<dbReference type="InterPro" id="IPR045191">
    <property type="entry name" value="MBR1/2-like"/>
</dbReference>
<sequence>MDVTGVNNALNARPEQAEDAITLDVDGDDLLETGKHVKLPDSEADKVCEEREASAETRQVADSMAEVKDSHKDCKRDDSPKTDAKKDSREALKKAETGDKEKDSGKKGPSSAGAAGQAKSASKDRDGKSTKDEKAGNNSSYGLVTMSSSAEVARCISHLDCTELHGQQISVDRVKSESCKKDSKKDGEDKTGCNKASGEKRISTGLKTASNNPPPLLQPPPKSEYVPPSQTPSHGQGHTVPTAPAPSLLTHHFPGSAAPRPQHLFLEHQSPQHHLPVLALSAEQRLHWHDIQRRRMMQHPTRAHERPPPHPHRMHPNYGHGHHIHVPQTMSSHPRQTDQRTTWEPGFEAGEIVAPYRFGHLRPHLPHFYPPPIMHHFPIPLMHPSMSEVTYPHIRYISSRMTFGRTYEDLRHVEEQLGTVNQGASQGTIECCTYLYKYKKRKLHGEEQDEEEGAEEDTEEKCTICLSILEEGEDVRRLPCMHLFHQLCVDQWFLTNKKCPICRVDIEAQLSSKS</sequence>
<dbReference type="EC" id="2.3.2.27" evidence="4"/>
<feature type="compositionally biased region" description="Polar residues" evidence="12">
    <location>
        <begin position="1"/>
        <end position="10"/>
    </location>
</feature>
<dbReference type="AlphaFoldDB" id="A0AA88IT51"/>
<dbReference type="PROSITE" id="PS50089">
    <property type="entry name" value="ZF_RING_2"/>
    <property type="match status" value="1"/>
</dbReference>
<evidence type="ECO:0000313" key="14">
    <source>
        <dbReference type="EMBL" id="KAK2819728.1"/>
    </source>
</evidence>
<dbReference type="GO" id="GO:0005634">
    <property type="term" value="C:nucleus"/>
    <property type="evidence" value="ECO:0007669"/>
    <property type="project" value="UniProtKB-SubCell"/>
</dbReference>
<accession>A0AA88IT51</accession>
<comment type="subcellular location">
    <subcellularLocation>
        <location evidence="2">Nucleus</location>
    </subcellularLocation>
</comment>
<comment type="similarity">
    <text evidence="3">Belongs to the Arkadia family.</text>
</comment>
<dbReference type="GO" id="GO:0061630">
    <property type="term" value="F:ubiquitin protein ligase activity"/>
    <property type="evidence" value="ECO:0007669"/>
    <property type="project" value="UniProtKB-EC"/>
</dbReference>
<evidence type="ECO:0000259" key="13">
    <source>
        <dbReference type="PROSITE" id="PS50089"/>
    </source>
</evidence>
<dbReference type="SUPFAM" id="SSF57850">
    <property type="entry name" value="RING/U-box"/>
    <property type="match status" value="1"/>
</dbReference>
<dbReference type="PANTHER" id="PTHR22937:SF65">
    <property type="entry name" value="E3 UBIQUITIN-PROTEIN LIGASE ARK2C"/>
    <property type="match status" value="1"/>
</dbReference>
<gene>
    <name evidence="14" type="ORF">Q7C36_021374</name>
</gene>
<feature type="domain" description="RING-type" evidence="13">
    <location>
        <begin position="462"/>
        <end position="503"/>
    </location>
</feature>
<dbReference type="GO" id="GO:0008270">
    <property type="term" value="F:zinc ion binding"/>
    <property type="evidence" value="ECO:0007669"/>
    <property type="project" value="UniProtKB-KW"/>
</dbReference>
<feature type="compositionally biased region" description="Basic and acidic residues" evidence="12">
    <location>
        <begin position="172"/>
        <end position="202"/>
    </location>
</feature>
<evidence type="ECO:0000256" key="8">
    <source>
        <dbReference type="ARBA" id="ARBA00022786"/>
    </source>
</evidence>
<dbReference type="InterPro" id="IPR012677">
    <property type="entry name" value="Nucleotide-bd_a/b_plait_sf"/>
</dbReference>
<dbReference type="CDD" id="cd16681">
    <property type="entry name" value="RING-H2_RNF111"/>
    <property type="match status" value="1"/>
</dbReference>
<dbReference type="FunFam" id="3.30.40.10:FF:000058">
    <property type="entry name" value="E3 ubiquitin-protein ligase Arkadia isoform X4"/>
    <property type="match status" value="1"/>
</dbReference>